<dbReference type="InterPro" id="IPR002054">
    <property type="entry name" value="DNA-dir_DNA_pol_X"/>
</dbReference>
<comment type="function">
    <text evidence="20">Repair polymerase that plays a key role in base-excision repair. During this process, the damaged base is excised by specific DNA glycosylases, the DNA backbone is nicked at the abasic site by an apurinic/apyrimidic (AP) endonuclease, and POLB removes 5'-deoxyribose-phosphate from the preincised AP site acting as a 5'-deoxyribose-phosphate lyase (5'-dRP lyase); through its DNA polymerase activity, it adds one nucleotide to the 3' end of the arising single-nucleotide gap. Conducts 'gap-filling' DNA synthesis in a stepwise distributive fashion rather than in a processive fashion as for other DNA polymerases. It is also able to cleave sugar-phosphate bonds 3' to an intact AP site, acting as an AP lyase.</text>
</comment>
<dbReference type="SMART" id="SM00483">
    <property type="entry name" value="POLXc"/>
    <property type="match status" value="1"/>
</dbReference>
<dbReference type="GO" id="GO:0140078">
    <property type="term" value="F:class I DNA-(apurinic or apyrimidinic site) endonuclease activity"/>
    <property type="evidence" value="ECO:0007669"/>
    <property type="project" value="UniProtKB-EC"/>
</dbReference>
<dbReference type="GO" id="GO:0005829">
    <property type="term" value="C:cytosol"/>
    <property type="evidence" value="ECO:0007669"/>
    <property type="project" value="TreeGrafter"/>
</dbReference>
<name>A0A2J0KYG9_9BACT</name>
<evidence type="ECO:0000256" key="10">
    <source>
        <dbReference type="ARBA" id="ARBA00022705"/>
    </source>
</evidence>
<dbReference type="PRINTS" id="PR00870">
    <property type="entry name" value="DNAPOLXBETA"/>
</dbReference>
<keyword evidence="7" id="KW-0237">DNA synthesis</keyword>
<dbReference type="PANTHER" id="PTHR36928:SF1">
    <property type="entry name" value="PHOSPHATASE YCDX-RELATED"/>
    <property type="match status" value="1"/>
</dbReference>
<dbReference type="SMART" id="SM00278">
    <property type="entry name" value="HhH1"/>
    <property type="match status" value="3"/>
</dbReference>
<evidence type="ECO:0000256" key="4">
    <source>
        <dbReference type="ARBA" id="ARBA00012720"/>
    </source>
</evidence>
<dbReference type="Gene3D" id="1.10.150.110">
    <property type="entry name" value="DNA polymerase beta, N-terminal domain-like"/>
    <property type="match status" value="1"/>
</dbReference>
<feature type="domain" description="Helix-hairpin-helix DNA-binding motif class 1" evidence="22">
    <location>
        <begin position="91"/>
        <end position="110"/>
    </location>
</feature>
<evidence type="ECO:0000256" key="3">
    <source>
        <dbReference type="ARBA" id="ARBA00012417"/>
    </source>
</evidence>
<evidence type="ECO:0000259" key="22">
    <source>
        <dbReference type="SMART" id="SM00278"/>
    </source>
</evidence>
<evidence type="ECO:0000256" key="20">
    <source>
        <dbReference type="ARBA" id="ARBA00045548"/>
    </source>
</evidence>
<evidence type="ECO:0000256" key="2">
    <source>
        <dbReference type="ARBA" id="ARBA00004496"/>
    </source>
</evidence>
<evidence type="ECO:0000256" key="14">
    <source>
        <dbReference type="ARBA" id="ARBA00023053"/>
    </source>
</evidence>
<evidence type="ECO:0000256" key="18">
    <source>
        <dbReference type="ARBA" id="ARBA00044632"/>
    </source>
</evidence>
<dbReference type="GO" id="GO:0006281">
    <property type="term" value="P:DNA repair"/>
    <property type="evidence" value="ECO:0007669"/>
    <property type="project" value="UniProtKB-KW"/>
</dbReference>
<feature type="domain" description="Helix-hairpin-helix DNA-binding motif class 1" evidence="22">
    <location>
        <begin position="126"/>
        <end position="145"/>
    </location>
</feature>
<dbReference type="InterPro" id="IPR043519">
    <property type="entry name" value="NT_sf"/>
</dbReference>
<gene>
    <name evidence="25" type="ORF">COS99_05345</name>
</gene>
<dbReference type="Pfam" id="PF02811">
    <property type="entry name" value="PHP"/>
    <property type="match status" value="1"/>
</dbReference>
<feature type="domain" description="Helix-hairpin-helix DNA-binding motif class 1" evidence="22">
    <location>
        <begin position="51"/>
        <end position="70"/>
    </location>
</feature>
<evidence type="ECO:0000259" key="23">
    <source>
        <dbReference type="SMART" id="SM00481"/>
    </source>
</evidence>
<dbReference type="CDD" id="cd07436">
    <property type="entry name" value="PHP_PolX"/>
    <property type="match status" value="1"/>
</dbReference>
<evidence type="ECO:0000256" key="5">
    <source>
        <dbReference type="ARBA" id="ARBA00020020"/>
    </source>
</evidence>
<dbReference type="InterPro" id="IPR029398">
    <property type="entry name" value="PolB_thumb"/>
</dbReference>
<dbReference type="InterPro" id="IPR003583">
    <property type="entry name" value="Hlx-hairpin-Hlx_DNA-bd_motif"/>
</dbReference>
<feature type="domain" description="Polymerase/histidinol phosphatase N-terminal" evidence="23">
    <location>
        <begin position="339"/>
        <end position="418"/>
    </location>
</feature>
<dbReference type="InterPro" id="IPR016195">
    <property type="entry name" value="Pol/histidinol_Pase-like"/>
</dbReference>
<reference evidence="25 26" key="1">
    <citation type="submission" date="2017-09" db="EMBL/GenBank/DDBJ databases">
        <title>Depth-based differentiation of microbial function through sediment-hosted aquifers and enrichment of novel symbionts in the deep terrestrial subsurface.</title>
        <authorList>
            <person name="Probst A.J."/>
            <person name="Ladd B."/>
            <person name="Jarett J.K."/>
            <person name="Geller-Mcgrath D.E."/>
            <person name="Sieber C.M."/>
            <person name="Emerson J.B."/>
            <person name="Anantharaman K."/>
            <person name="Thomas B.C."/>
            <person name="Malmstrom R."/>
            <person name="Stieglmeier M."/>
            <person name="Klingl A."/>
            <person name="Woyke T."/>
            <person name="Ryan C.M."/>
            <person name="Banfield J.F."/>
        </authorList>
    </citation>
    <scope>NUCLEOTIDE SEQUENCE [LARGE SCALE GENOMIC DNA]</scope>
    <source>
        <strain evidence="25">CG07_land_8_20_14_0_80_42_15</strain>
    </source>
</reference>
<accession>A0A2J0KYG9</accession>
<evidence type="ECO:0000256" key="21">
    <source>
        <dbReference type="ARBA" id="ARBA00049244"/>
    </source>
</evidence>
<evidence type="ECO:0000256" key="13">
    <source>
        <dbReference type="ARBA" id="ARBA00022932"/>
    </source>
</evidence>
<comment type="catalytic activity">
    <reaction evidence="19">
        <text>a 5'-end 2'-deoxyribose-2'-deoxyribonucleotide-DNA = (2E,4S)-4-hydroxypenten-2-al-5-phosphate + a 5'-end 5'-phospho-2'-deoxyribonucleoside-DNA + H(+)</text>
        <dbReference type="Rhea" id="RHEA:76255"/>
        <dbReference type="Rhea" id="RHEA-COMP:13180"/>
        <dbReference type="Rhea" id="RHEA-COMP:18657"/>
        <dbReference type="ChEBI" id="CHEBI:15378"/>
        <dbReference type="ChEBI" id="CHEBI:136412"/>
        <dbReference type="ChEBI" id="CHEBI:195194"/>
        <dbReference type="ChEBI" id="CHEBI:195195"/>
    </reaction>
</comment>
<dbReference type="Pfam" id="PF14716">
    <property type="entry name" value="HHH_8"/>
    <property type="match status" value="1"/>
</dbReference>
<protein>
    <recommendedName>
        <fullName evidence="5">DNA polymerase beta</fullName>
        <ecNumber evidence="3">2.7.7.7</ecNumber>
        <ecNumber evidence="4">4.2.99.18</ecNumber>
    </recommendedName>
    <alternativeName>
        <fullName evidence="16">5'-deoxyribose-phosphate lyase</fullName>
    </alternativeName>
    <alternativeName>
        <fullName evidence="17">AP lyase</fullName>
    </alternativeName>
</protein>
<keyword evidence="14" id="KW-0915">Sodium</keyword>
<evidence type="ECO:0000256" key="19">
    <source>
        <dbReference type="ARBA" id="ARBA00044678"/>
    </source>
</evidence>
<dbReference type="InterPro" id="IPR003141">
    <property type="entry name" value="Pol/His_phosphatase_N"/>
</dbReference>
<dbReference type="InterPro" id="IPR047967">
    <property type="entry name" value="PolX_PHP"/>
</dbReference>
<evidence type="ECO:0000256" key="1">
    <source>
        <dbReference type="ARBA" id="ARBA00001946"/>
    </source>
</evidence>
<dbReference type="Gene3D" id="3.30.460.10">
    <property type="entry name" value="Beta Polymerase, domain 2"/>
    <property type="match status" value="1"/>
</dbReference>
<keyword evidence="15" id="KW-0234">DNA repair</keyword>
<dbReference type="Gene3D" id="3.30.210.10">
    <property type="entry name" value="DNA polymerase, thumb domain"/>
    <property type="match status" value="1"/>
</dbReference>
<dbReference type="Pfam" id="PF14791">
    <property type="entry name" value="DNA_pol_B_thumb"/>
    <property type="match status" value="1"/>
</dbReference>
<keyword evidence="6" id="KW-0488">Methylation</keyword>
<dbReference type="Proteomes" id="UP000230052">
    <property type="component" value="Unassembled WGS sequence"/>
</dbReference>
<dbReference type="SUPFAM" id="SSF89550">
    <property type="entry name" value="PHP domain-like"/>
    <property type="match status" value="1"/>
</dbReference>
<keyword evidence="12" id="KW-0832">Ubl conjugation</keyword>
<dbReference type="InterPro" id="IPR004013">
    <property type="entry name" value="PHP_dom"/>
</dbReference>
<evidence type="ECO:0000256" key="12">
    <source>
        <dbReference type="ARBA" id="ARBA00022843"/>
    </source>
</evidence>
<dbReference type="SMART" id="SM00481">
    <property type="entry name" value="POLIIIAc"/>
    <property type="match status" value="1"/>
</dbReference>
<organism evidence="25 26">
    <name type="scientific">Candidatus Aquitaenariimonas noxiae</name>
    <dbReference type="NCBI Taxonomy" id="1974741"/>
    <lineage>
        <taxon>Bacteria</taxon>
        <taxon>Pseudomonadati</taxon>
        <taxon>Candidatus Omnitrophota</taxon>
        <taxon>Candidatus Aquitaenariimonas</taxon>
    </lineage>
</organism>
<dbReference type="CDD" id="cd00141">
    <property type="entry name" value="NT_POLXc"/>
    <property type="match status" value="1"/>
</dbReference>
<comment type="catalytic activity">
    <reaction evidence="21">
        <text>DNA(n) + a 2'-deoxyribonucleoside 5'-triphosphate = DNA(n+1) + diphosphate</text>
        <dbReference type="Rhea" id="RHEA:22508"/>
        <dbReference type="Rhea" id="RHEA-COMP:17339"/>
        <dbReference type="Rhea" id="RHEA-COMP:17340"/>
        <dbReference type="ChEBI" id="CHEBI:33019"/>
        <dbReference type="ChEBI" id="CHEBI:61560"/>
        <dbReference type="ChEBI" id="CHEBI:173112"/>
        <dbReference type="EC" id="2.7.7.7"/>
    </reaction>
</comment>
<dbReference type="InterPro" id="IPR022311">
    <property type="entry name" value="PolX-like"/>
</dbReference>
<evidence type="ECO:0000256" key="17">
    <source>
        <dbReference type="ARBA" id="ARBA00035726"/>
    </source>
</evidence>
<dbReference type="EMBL" id="PEWV01000056">
    <property type="protein sequence ID" value="PIU41450.1"/>
    <property type="molecule type" value="Genomic_DNA"/>
</dbReference>
<dbReference type="InterPro" id="IPR002008">
    <property type="entry name" value="DNA_pol_X_beta-like"/>
</dbReference>
<evidence type="ECO:0000313" key="26">
    <source>
        <dbReference type="Proteomes" id="UP000230052"/>
    </source>
</evidence>
<comment type="caution">
    <text evidence="25">The sequence shown here is derived from an EMBL/GenBank/DDBJ whole genome shotgun (WGS) entry which is preliminary data.</text>
</comment>
<keyword evidence="9" id="KW-0548">Nucleotidyltransferase</keyword>
<evidence type="ECO:0000256" key="16">
    <source>
        <dbReference type="ARBA" id="ARBA00035717"/>
    </source>
</evidence>
<feature type="domain" description="DNA-directed DNA polymerase X" evidence="24">
    <location>
        <begin position="1"/>
        <end position="315"/>
    </location>
</feature>
<evidence type="ECO:0000256" key="11">
    <source>
        <dbReference type="ARBA" id="ARBA00022763"/>
    </source>
</evidence>
<dbReference type="PIRSF" id="PIRSF005047">
    <property type="entry name" value="UCP005047_YshC"/>
    <property type="match status" value="1"/>
</dbReference>
<dbReference type="SUPFAM" id="SSF47781">
    <property type="entry name" value="RuvA domain 2-like"/>
    <property type="match status" value="1"/>
</dbReference>
<dbReference type="AlphaFoldDB" id="A0A2J0KYG9"/>
<keyword evidence="10" id="KW-0235">DNA replication</keyword>
<dbReference type="PANTHER" id="PTHR36928">
    <property type="entry name" value="PHOSPHATASE YCDX-RELATED"/>
    <property type="match status" value="1"/>
</dbReference>
<keyword evidence="13" id="KW-0239">DNA-directed DNA polymerase</keyword>
<dbReference type="EC" id="4.2.99.18" evidence="4"/>
<sequence length="574" mass="64533">MKKLQIRDIFNQIADLLEIKGDNPFRIKAYRRAAQSVENLSSDVEELVREGKLEEIPGIGKDLAKKIKEIIETGNLKYFDDLMKKTPKAILEMMEIPGIGPKTAKALYDNFKPKNISQLEALARSHKISGIPGIKDKTEENILKGIELVKKGKERMNLGMAVSINSEFVRLLKDLPHVKNISTAGSLRRMKETIRDIDILVISRKPEEVMDAFVRAPMVKEILAHGSTKSSIRTLEGVQVDVRVVDEKSYGAALVYFTGSKEHNIHIRRLANQLGLKVNEYGVFENKTGKNIASRREEDVYSALGLDFIPPELREDTGEIECAKEGRLPNLVALKDIRGDLHVHSDWSDGMHPLKEMATLGKERGYEYLAICDHTQSLRVAGGLNEKELKEQIKEIRKINKNIKGFELLCGTEVDILSDGSLDIKDEVLKELDIVVASIHSGFKQSKDKLTGRVIKAMENKYTSIIAHPSGRLIGERAPYELDFDELFKVAKETNTVFEINAFPSRLDLNDTNIRNAKKYGVTLSIGTDTHIKDQLDAMALGVGMARRGWLEKGDLLNTLSLSSLKKKLKRKRQ</sequence>
<evidence type="ECO:0000256" key="8">
    <source>
        <dbReference type="ARBA" id="ARBA00022679"/>
    </source>
</evidence>
<dbReference type="SUPFAM" id="SSF47802">
    <property type="entry name" value="DNA polymerase beta, N-terminal domain-like"/>
    <property type="match status" value="1"/>
</dbReference>
<keyword evidence="11" id="KW-0227">DNA damage</keyword>
<evidence type="ECO:0000256" key="6">
    <source>
        <dbReference type="ARBA" id="ARBA00022481"/>
    </source>
</evidence>
<dbReference type="GO" id="GO:0003677">
    <property type="term" value="F:DNA binding"/>
    <property type="evidence" value="ECO:0007669"/>
    <property type="project" value="InterPro"/>
</dbReference>
<dbReference type="SUPFAM" id="SSF81301">
    <property type="entry name" value="Nucleotidyltransferase"/>
    <property type="match status" value="1"/>
</dbReference>
<dbReference type="InterPro" id="IPR027421">
    <property type="entry name" value="DNA_pol_lamdba_lyase_dom_sf"/>
</dbReference>
<dbReference type="FunFam" id="3.20.20.140:FF:000047">
    <property type="entry name" value="PHP domain-containing protein"/>
    <property type="match status" value="1"/>
</dbReference>
<comment type="cofactor">
    <cofactor evidence="1">
        <name>Mg(2+)</name>
        <dbReference type="ChEBI" id="CHEBI:18420"/>
    </cofactor>
</comment>
<dbReference type="Pfam" id="PF14520">
    <property type="entry name" value="HHH_5"/>
    <property type="match status" value="1"/>
</dbReference>
<keyword evidence="8" id="KW-0808">Transferase</keyword>
<proteinExistence type="predicted"/>
<evidence type="ECO:0000256" key="15">
    <source>
        <dbReference type="ARBA" id="ARBA00023204"/>
    </source>
</evidence>
<comment type="subcellular location">
    <subcellularLocation>
        <location evidence="2">Cytoplasm</location>
    </subcellularLocation>
</comment>
<dbReference type="InterPro" id="IPR050243">
    <property type="entry name" value="PHP_phosphatase"/>
</dbReference>
<dbReference type="InterPro" id="IPR010994">
    <property type="entry name" value="RuvA_2-like"/>
</dbReference>
<dbReference type="EC" id="2.7.7.7" evidence="3"/>
<dbReference type="GO" id="GO:0042578">
    <property type="term" value="F:phosphoric ester hydrolase activity"/>
    <property type="evidence" value="ECO:0007669"/>
    <property type="project" value="TreeGrafter"/>
</dbReference>
<dbReference type="InterPro" id="IPR037160">
    <property type="entry name" value="DNA_Pol_thumb_sf"/>
</dbReference>
<dbReference type="InterPro" id="IPR010996">
    <property type="entry name" value="HHH_MUS81"/>
</dbReference>
<dbReference type="GO" id="GO:0003887">
    <property type="term" value="F:DNA-directed DNA polymerase activity"/>
    <property type="evidence" value="ECO:0007669"/>
    <property type="project" value="UniProtKB-KW"/>
</dbReference>
<dbReference type="Gene3D" id="3.20.20.140">
    <property type="entry name" value="Metal-dependent hydrolases"/>
    <property type="match status" value="1"/>
</dbReference>
<dbReference type="NCBIfam" id="NF006375">
    <property type="entry name" value="PRK08609.1"/>
    <property type="match status" value="1"/>
</dbReference>
<evidence type="ECO:0000259" key="24">
    <source>
        <dbReference type="SMART" id="SM00483"/>
    </source>
</evidence>
<comment type="catalytic activity">
    <reaction evidence="18">
        <text>2'-deoxyribonucleotide-(2'-deoxyribose 5'-phosphate)-2'-deoxyribonucleotide-DNA = a 3'-end 2'-deoxyribonucleotide-(2,3-dehydro-2,3-deoxyribose 5'-phosphate)-DNA + a 5'-end 5'-phospho-2'-deoxyribonucleoside-DNA + H(+)</text>
        <dbReference type="Rhea" id="RHEA:66592"/>
        <dbReference type="Rhea" id="RHEA-COMP:13180"/>
        <dbReference type="Rhea" id="RHEA-COMP:16897"/>
        <dbReference type="Rhea" id="RHEA-COMP:17067"/>
        <dbReference type="ChEBI" id="CHEBI:15378"/>
        <dbReference type="ChEBI" id="CHEBI:136412"/>
        <dbReference type="ChEBI" id="CHEBI:157695"/>
        <dbReference type="ChEBI" id="CHEBI:167181"/>
        <dbReference type="EC" id="4.2.99.18"/>
    </reaction>
</comment>
<dbReference type="Gene3D" id="1.10.150.20">
    <property type="entry name" value="5' to 3' exonuclease, C-terminal subdomain"/>
    <property type="match status" value="1"/>
</dbReference>
<dbReference type="GO" id="GO:0008270">
    <property type="term" value="F:zinc ion binding"/>
    <property type="evidence" value="ECO:0007669"/>
    <property type="project" value="TreeGrafter"/>
</dbReference>
<evidence type="ECO:0000313" key="25">
    <source>
        <dbReference type="EMBL" id="PIU41450.1"/>
    </source>
</evidence>
<evidence type="ECO:0000256" key="9">
    <source>
        <dbReference type="ARBA" id="ARBA00022695"/>
    </source>
</evidence>
<evidence type="ECO:0000256" key="7">
    <source>
        <dbReference type="ARBA" id="ARBA00022634"/>
    </source>
</evidence>